<comment type="caution">
    <text evidence="1">The sequence shown here is derived from an EMBL/GenBank/DDBJ whole genome shotgun (WGS) entry which is preliminary data.</text>
</comment>
<accession>X0Y5Z3</accession>
<dbReference type="EMBL" id="BARS01055073">
    <property type="protein sequence ID" value="GAG42717.1"/>
    <property type="molecule type" value="Genomic_DNA"/>
</dbReference>
<proteinExistence type="predicted"/>
<reference evidence="1" key="1">
    <citation type="journal article" date="2014" name="Front. Microbiol.">
        <title>High frequency of phylogenetically diverse reductive dehalogenase-homologous genes in deep subseafloor sedimentary metagenomes.</title>
        <authorList>
            <person name="Kawai M."/>
            <person name="Futagami T."/>
            <person name="Toyoda A."/>
            <person name="Takaki Y."/>
            <person name="Nishi S."/>
            <person name="Hori S."/>
            <person name="Arai W."/>
            <person name="Tsubouchi T."/>
            <person name="Morono Y."/>
            <person name="Uchiyama I."/>
            <person name="Ito T."/>
            <person name="Fujiyama A."/>
            <person name="Inagaki F."/>
            <person name="Takami H."/>
        </authorList>
    </citation>
    <scope>NUCLEOTIDE SEQUENCE</scope>
    <source>
        <strain evidence="1">Expedition CK06-06</strain>
    </source>
</reference>
<organism evidence="1">
    <name type="scientific">marine sediment metagenome</name>
    <dbReference type="NCBI Taxonomy" id="412755"/>
    <lineage>
        <taxon>unclassified sequences</taxon>
        <taxon>metagenomes</taxon>
        <taxon>ecological metagenomes</taxon>
    </lineage>
</organism>
<feature type="non-terminal residue" evidence="1">
    <location>
        <position position="1"/>
    </location>
</feature>
<name>X0Y5Z3_9ZZZZ</name>
<sequence length="210" mass="23055">LPRANVRETGDFPLDEFETIPNVPVFAEHKTTARDGRELAFGMAELSMVAKRCNQRIADSGDYAVVCFGHTPSPDENKPMPELCGYAGPFKIGRLGKDNRPAILADFHIHKDDMGKFKRHPRRSPEVWLEDKYEDMFLDPIALLSAECPRLDMGLLYSAMKSGRVVEKYTAVAPAAGNAFVPTGTGSDKYAAEAPANTGDISMNLSHSPL</sequence>
<evidence type="ECO:0000313" key="1">
    <source>
        <dbReference type="EMBL" id="GAG42717.1"/>
    </source>
</evidence>
<dbReference type="AlphaFoldDB" id="X0Y5Z3"/>
<gene>
    <name evidence="1" type="ORF">S01H1_81390</name>
</gene>
<feature type="non-terminal residue" evidence="1">
    <location>
        <position position="210"/>
    </location>
</feature>
<protein>
    <submittedName>
        <fullName evidence="1">Uncharacterized protein</fullName>
    </submittedName>
</protein>